<name>A0A2D2DJ09_9BURK</name>
<protein>
    <submittedName>
        <fullName evidence="1">Uncharacterized protein</fullName>
    </submittedName>
</protein>
<evidence type="ECO:0000313" key="1">
    <source>
        <dbReference type="EMBL" id="ATQ74942.1"/>
    </source>
</evidence>
<dbReference type="EMBL" id="CP024608">
    <property type="protein sequence ID" value="ATQ74942.1"/>
    <property type="molecule type" value="Genomic_DNA"/>
</dbReference>
<sequence>MRHADGNGALVRSINARFNFQAGPVFRTDASGLYDIYLASFTDPDIRRQHSCACCRTFIERFGGLATVGDDGVLVSAI</sequence>
<gene>
    <name evidence="1" type="ORF">CR152_10690</name>
</gene>
<proteinExistence type="predicted"/>
<dbReference type="Proteomes" id="UP000229897">
    <property type="component" value="Chromosome"/>
</dbReference>
<evidence type="ECO:0000313" key="2">
    <source>
        <dbReference type="Proteomes" id="UP000229897"/>
    </source>
</evidence>
<dbReference type="KEGG" id="mass:CR152_10690"/>
<reference evidence="1" key="1">
    <citation type="submission" date="2017-10" db="EMBL/GenBank/DDBJ databases">
        <title>Massilia psychrophilum sp. nov., a novel purple-pigmented bacterium isolated from Tianshan glacier, Xinjiang Municipality, China.</title>
        <authorList>
            <person name="Wang H."/>
        </authorList>
    </citation>
    <scope>NUCLEOTIDE SEQUENCE [LARGE SCALE GENOMIC DNA]</scope>
    <source>
        <strain evidence="1">B2</strain>
    </source>
</reference>
<dbReference type="AlphaFoldDB" id="A0A2D2DJ09"/>
<accession>A0A2D2DJ09</accession>
<organism evidence="1 2">
    <name type="scientific">Massilia violaceinigra</name>
    <dbReference type="NCBI Taxonomy" id="2045208"/>
    <lineage>
        <taxon>Bacteria</taxon>
        <taxon>Pseudomonadati</taxon>
        <taxon>Pseudomonadota</taxon>
        <taxon>Betaproteobacteria</taxon>
        <taxon>Burkholderiales</taxon>
        <taxon>Oxalobacteraceae</taxon>
        <taxon>Telluria group</taxon>
        <taxon>Massilia</taxon>
    </lineage>
</organism>
<keyword evidence="2" id="KW-1185">Reference proteome</keyword>